<keyword evidence="3" id="KW-1185">Reference proteome</keyword>
<dbReference type="SUPFAM" id="SSF88946">
    <property type="entry name" value="Sigma2 domain of RNA polymerase sigma factors"/>
    <property type="match status" value="1"/>
</dbReference>
<dbReference type="EMBL" id="QRDY01000035">
    <property type="protein sequence ID" value="RED51944.1"/>
    <property type="molecule type" value="Genomic_DNA"/>
</dbReference>
<feature type="domain" description="RNA polymerase sigma-70 region 2" evidence="1">
    <location>
        <begin position="12"/>
        <end position="67"/>
    </location>
</feature>
<dbReference type="GO" id="GO:0003700">
    <property type="term" value="F:DNA-binding transcription factor activity"/>
    <property type="evidence" value="ECO:0007669"/>
    <property type="project" value="InterPro"/>
</dbReference>
<evidence type="ECO:0000313" key="3">
    <source>
        <dbReference type="Proteomes" id="UP000256869"/>
    </source>
</evidence>
<gene>
    <name evidence="2" type="ORF">DFP95_13524</name>
</gene>
<proteinExistence type="predicted"/>
<accession>A0A3D9HQY0</accession>
<protein>
    <submittedName>
        <fullName evidence="2">Sigma-70-like protein</fullName>
    </submittedName>
</protein>
<dbReference type="Pfam" id="PF04542">
    <property type="entry name" value="Sigma70_r2"/>
    <property type="match status" value="1"/>
</dbReference>
<name>A0A3D9HQY0_9BACL</name>
<dbReference type="AlphaFoldDB" id="A0A3D9HQY0"/>
<dbReference type="InterPro" id="IPR013325">
    <property type="entry name" value="RNA_pol_sigma_r2"/>
</dbReference>
<evidence type="ECO:0000313" key="2">
    <source>
        <dbReference type="EMBL" id="RED51944.1"/>
    </source>
</evidence>
<dbReference type="GO" id="GO:0006352">
    <property type="term" value="P:DNA-templated transcription initiation"/>
    <property type="evidence" value="ECO:0007669"/>
    <property type="project" value="InterPro"/>
</dbReference>
<dbReference type="Proteomes" id="UP000256869">
    <property type="component" value="Unassembled WGS sequence"/>
</dbReference>
<evidence type="ECO:0000259" key="1">
    <source>
        <dbReference type="Pfam" id="PF04542"/>
    </source>
</evidence>
<dbReference type="Gene3D" id="1.10.1740.10">
    <property type="match status" value="1"/>
</dbReference>
<sequence length="71" mass="8212">MTANNLFDDSLLQLYSRKIYGFALSKTGHEQNALDLSQEISLGLYRSLRAGKQVDNMDAWVHTTVRRFYSR</sequence>
<comment type="caution">
    <text evidence="2">The sequence shown here is derived from an EMBL/GenBank/DDBJ whole genome shotgun (WGS) entry which is preliminary data.</text>
</comment>
<dbReference type="InterPro" id="IPR007627">
    <property type="entry name" value="RNA_pol_sigma70_r2"/>
</dbReference>
<dbReference type="RefSeq" id="WP_181907632.1">
    <property type="nucleotide sequence ID" value="NZ_QRDY01000035.1"/>
</dbReference>
<organism evidence="2 3">
    <name type="scientific">Cohnella lupini</name>
    <dbReference type="NCBI Taxonomy" id="1294267"/>
    <lineage>
        <taxon>Bacteria</taxon>
        <taxon>Bacillati</taxon>
        <taxon>Bacillota</taxon>
        <taxon>Bacilli</taxon>
        <taxon>Bacillales</taxon>
        <taxon>Paenibacillaceae</taxon>
        <taxon>Cohnella</taxon>
    </lineage>
</organism>
<reference evidence="2 3" key="1">
    <citation type="submission" date="2018-07" db="EMBL/GenBank/DDBJ databases">
        <title>Genomic Encyclopedia of Type Strains, Phase III (KMG-III): the genomes of soil and plant-associated and newly described type strains.</title>
        <authorList>
            <person name="Whitman W."/>
        </authorList>
    </citation>
    <scope>NUCLEOTIDE SEQUENCE [LARGE SCALE GENOMIC DNA]</scope>
    <source>
        <strain evidence="2 3">CECT 8236</strain>
    </source>
</reference>